<evidence type="ECO:0000256" key="2">
    <source>
        <dbReference type="ARBA" id="ARBA00022737"/>
    </source>
</evidence>
<dbReference type="SMART" id="SM00612">
    <property type="entry name" value="Kelch"/>
    <property type="match status" value="4"/>
</dbReference>
<comment type="caution">
    <text evidence="4">The sequence shown here is derived from an EMBL/GenBank/DDBJ whole genome shotgun (WGS) entry which is preliminary data.</text>
</comment>
<evidence type="ECO:0000313" key="4">
    <source>
        <dbReference type="EMBL" id="MDO1445023.1"/>
    </source>
</evidence>
<proteinExistence type="predicted"/>
<dbReference type="InterPro" id="IPR011043">
    <property type="entry name" value="Gal_Oxase/kelch_b-propeller"/>
</dbReference>
<keyword evidence="5" id="KW-1185">Reference proteome</keyword>
<dbReference type="EMBL" id="JAUKPO010000001">
    <property type="protein sequence ID" value="MDO1445023.1"/>
    <property type="molecule type" value="Genomic_DNA"/>
</dbReference>
<evidence type="ECO:0000259" key="3">
    <source>
        <dbReference type="Pfam" id="PF24981"/>
    </source>
</evidence>
<dbReference type="InterPro" id="IPR015915">
    <property type="entry name" value="Kelch-typ_b-propeller"/>
</dbReference>
<dbReference type="Pfam" id="PF24981">
    <property type="entry name" value="Beta-prop_ATRN-LZTR1"/>
    <property type="match status" value="1"/>
</dbReference>
<dbReference type="Gene3D" id="2.120.10.80">
    <property type="entry name" value="Kelch-type beta propeller"/>
    <property type="match status" value="2"/>
</dbReference>
<accession>A0ABT8QYU9</accession>
<organism evidence="4 5">
    <name type="scientific">Rhodocytophaga aerolata</name>
    <dbReference type="NCBI Taxonomy" id="455078"/>
    <lineage>
        <taxon>Bacteria</taxon>
        <taxon>Pseudomonadati</taxon>
        <taxon>Bacteroidota</taxon>
        <taxon>Cytophagia</taxon>
        <taxon>Cytophagales</taxon>
        <taxon>Rhodocytophagaceae</taxon>
        <taxon>Rhodocytophaga</taxon>
    </lineage>
</organism>
<dbReference type="Proteomes" id="UP001168528">
    <property type="component" value="Unassembled WGS sequence"/>
</dbReference>
<sequence length="327" mass="36584">MRHFFIPSAPFLLSLLLLSFTLTKEPGPWKLVAMENEPEKRHENAFVRVGDSFYLVGGRNIKPVEAYNTKTRQWKKLATPPLEMHHFQAIEYKGEIVVAGAFTGGFPHETPIPKIQIYNPTTDKWREGAEIPENRRRGAAGVVVYQDKIYLVCGIIDGHYDGHVTWLDEYDPKTNKWRQLPDAPHARDHFQAAVVNNQLFVAGGRRSTHKTGHVLDLTVPEVDIFDFKTNTWKTLPAAQNIPTQRAGTAAVTLGKQVLIIGGESPQKLAHNQTEAFDFKTNTWQTLAPLQTGRHGTQAILYQNKVFVAAGSANQGGGPELNTMEVLE</sequence>
<dbReference type="InterPro" id="IPR006652">
    <property type="entry name" value="Kelch_1"/>
</dbReference>
<protein>
    <submittedName>
        <fullName evidence="4">Kelch repeat-containing protein</fullName>
    </submittedName>
</protein>
<reference evidence="4" key="1">
    <citation type="submission" date="2023-07" db="EMBL/GenBank/DDBJ databases">
        <title>The genome sequence of Rhodocytophaga aerolata KACC 12507.</title>
        <authorList>
            <person name="Zhang X."/>
        </authorList>
    </citation>
    <scope>NUCLEOTIDE SEQUENCE</scope>
    <source>
        <strain evidence="4">KACC 12507</strain>
    </source>
</reference>
<dbReference type="RefSeq" id="WP_302035822.1">
    <property type="nucleotide sequence ID" value="NZ_JAUKPO010000001.1"/>
</dbReference>
<keyword evidence="1" id="KW-0880">Kelch repeat</keyword>
<evidence type="ECO:0000313" key="5">
    <source>
        <dbReference type="Proteomes" id="UP001168528"/>
    </source>
</evidence>
<feature type="domain" description="Attractin/MKLN-like beta-propeller" evidence="3">
    <location>
        <begin position="28"/>
        <end position="264"/>
    </location>
</feature>
<evidence type="ECO:0000256" key="1">
    <source>
        <dbReference type="ARBA" id="ARBA00022441"/>
    </source>
</evidence>
<dbReference type="SUPFAM" id="SSF50965">
    <property type="entry name" value="Galactose oxidase, central domain"/>
    <property type="match status" value="1"/>
</dbReference>
<name>A0ABT8QYU9_9BACT</name>
<keyword evidence="2" id="KW-0677">Repeat</keyword>
<dbReference type="PANTHER" id="PTHR45632">
    <property type="entry name" value="LD33804P"/>
    <property type="match status" value="1"/>
</dbReference>
<dbReference type="InterPro" id="IPR056737">
    <property type="entry name" value="Beta-prop_ATRN-MKLN-like"/>
</dbReference>
<gene>
    <name evidence="4" type="ORF">Q0590_02115</name>
</gene>